<dbReference type="Pfam" id="PF25321">
    <property type="entry name" value="PH_RASGAP"/>
    <property type="match status" value="1"/>
</dbReference>
<evidence type="ECO:0000259" key="5">
    <source>
        <dbReference type="PROSITE" id="PS50018"/>
    </source>
</evidence>
<keyword evidence="6" id="KW-1185">Reference proteome</keyword>
<dbReference type="SUPFAM" id="SSF49562">
    <property type="entry name" value="C2 domain (Calcium/lipid-binding domain, CaLB)"/>
    <property type="match status" value="1"/>
</dbReference>
<dbReference type="InterPro" id="IPR021887">
    <property type="entry name" value="DAB2P_C"/>
</dbReference>
<dbReference type="Pfam" id="PF00168">
    <property type="entry name" value="C2"/>
    <property type="match status" value="1"/>
</dbReference>
<dbReference type="Proteomes" id="UP000694867">
    <property type="component" value="Unplaced"/>
</dbReference>
<feature type="compositionally biased region" description="Basic and acidic residues" evidence="3">
    <location>
        <begin position="24"/>
        <end position="33"/>
    </location>
</feature>
<gene>
    <name evidence="7" type="primary">LOC100906345</name>
</gene>
<dbReference type="KEGG" id="goe:100906345"/>
<evidence type="ECO:0000256" key="3">
    <source>
        <dbReference type="SAM" id="MobiDB-lite"/>
    </source>
</evidence>
<dbReference type="RefSeq" id="XP_018494269.1">
    <property type="nucleotide sequence ID" value="XM_018638753.1"/>
</dbReference>
<dbReference type="GO" id="GO:0005096">
    <property type="term" value="F:GTPase activator activity"/>
    <property type="evidence" value="ECO:0007669"/>
    <property type="project" value="UniProtKB-KW"/>
</dbReference>
<dbReference type="InterPro" id="IPR008936">
    <property type="entry name" value="Rho_GTPase_activation_prot"/>
</dbReference>
<dbReference type="InterPro" id="IPR000008">
    <property type="entry name" value="C2_dom"/>
</dbReference>
<dbReference type="Gene3D" id="2.60.40.150">
    <property type="entry name" value="C2 domain"/>
    <property type="match status" value="1"/>
</dbReference>
<dbReference type="CDD" id="cd05136">
    <property type="entry name" value="RasGAP_DAB2IP"/>
    <property type="match status" value="1"/>
</dbReference>
<dbReference type="SMART" id="SM00323">
    <property type="entry name" value="RasGAP"/>
    <property type="match status" value="1"/>
</dbReference>
<name>A0AAJ7L4M1_9ACAR</name>
<dbReference type="Pfam" id="PF12004">
    <property type="entry name" value="DAB2P_C"/>
    <property type="match status" value="1"/>
</dbReference>
<dbReference type="Pfam" id="PF00616">
    <property type="entry name" value="RasGAP"/>
    <property type="match status" value="1"/>
</dbReference>
<dbReference type="AlphaFoldDB" id="A0AAJ7L4M1"/>
<keyword evidence="2" id="KW-0597">Phosphoprotein</keyword>
<dbReference type="PROSITE" id="PS50004">
    <property type="entry name" value="C2"/>
    <property type="match status" value="1"/>
</dbReference>
<evidence type="ECO:0000313" key="6">
    <source>
        <dbReference type="Proteomes" id="UP000694867"/>
    </source>
</evidence>
<dbReference type="Gene3D" id="1.10.506.10">
    <property type="entry name" value="GTPase Activation - p120gap, domain 1"/>
    <property type="match status" value="2"/>
</dbReference>
<dbReference type="InterPro" id="IPR023152">
    <property type="entry name" value="RasGAP_CS"/>
</dbReference>
<feature type="compositionally biased region" description="Low complexity" evidence="3">
    <location>
        <begin position="892"/>
        <end position="907"/>
    </location>
</feature>
<dbReference type="InterPro" id="IPR001936">
    <property type="entry name" value="RasGAP_dom"/>
</dbReference>
<dbReference type="PANTHER" id="PTHR10194:SF60">
    <property type="entry name" value="RAS GTPASE-ACTIVATING PROTEIN RASKOL"/>
    <property type="match status" value="1"/>
</dbReference>
<feature type="compositionally biased region" description="Polar residues" evidence="3">
    <location>
        <begin position="916"/>
        <end position="929"/>
    </location>
</feature>
<dbReference type="PANTHER" id="PTHR10194">
    <property type="entry name" value="RAS GTPASE-ACTIVATING PROTEINS"/>
    <property type="match status" value="1"/>
</dbReference>
<dbReference type="InterPro" id="IPR039360">
    <property type="entry name" value="Ras_GTPase"/>
</dbReference>
<organism evidence="6 7">
    <name type="scientific">Galendromus occidentalis</name>
    <name type="common">western predatory mite</name>
    <dbReference type="NCBI Taxonomy" id="34638"/>
    <lineage>
        <taxon>Eukaryota</taxon>
        <taxon>Metazoa</taxon>
        <taxon>Ecdysozoa</taxon>
        <taxon>Arthropoda</taxon>
        <taxon>Chelicerata</taxon>
        <taxon>Arachnida</taxon>
        <taxon>Acari</taxon>
        <taxon>Parasitiformes</taxon>
        <taxon>Mesostigmata</taxon>
        <taxon>Gamasina</taxon>
        <taxon>Phytoseioidea</taxon>
        <taxon>Phytoseiidae</taxon>
        <taxon>Typhlodrominae</taxon>
        <taxon>Galendromus</taxon>
    </lineage>
</organism>
<feature type="region of interest" description="Disordered" evidence="3">
    <location>
        <begin position="22"/>
        <end position="61"/>
    </location>
</feature>
<evidence type="ECO:0000259" key="4">
    <source>
        <dbReference type="PROSITE" id="PS50004"/>
    </source>
</evidence>
<proteinExistence type="predicted"/>
<accession>A0AAJ7L4M1</accession>
<evidence type="ECO:0000256" key="1">
    <source>
        <dbReference type="ARBA" id="ARBA00022468"/>
    </source>
</evidence>
<feature type="region of interest" description="Disordered" evidence="3">
    <location>
        <begin position="892"/>
        <end position="929"/>
    </location>
</feature>
<feature type="domain" description="Ras-GAP" evidence="5">
    <location>
        <begin position="379"/>
        <end position="570"/>
    </location>
</feature>
<dbReference type="PROSITE" id="PS00509">
    <property type="entry name" value="RAS_GTPASE_ACTIV_1"/>
    <property type="match status" value="1"/>
</dbReference>
<sequence>MTLSKKVTRLLCITGAGEVDEETSYDKAVDSRRSSAPSTPVMGRNVSSISDPTAASDTNSTSRFSSFFSKKSFKNNPLKRTKSVTKLDRKRTSTLLRNEGVNHGGALRNSRSHESLLASIQGSVTPVPNVELCSHVPRNTLTPLGGQNNFTAPTIHAVDSSLLKGEHHKHCFELGSRLYSCSNREEKDKWVKYLVNARLPGEQKMDPSSLELRTKPRVENFLQVTVFEAKGIPNKKKYVAELNIGGKLRAETCTKQKLDMCFWGENFEFDHLPSIKETLIVSLYREVDKRKKRSLLGTVRIPLEAVTNTTPTPSESWYPLEPNNSTMGSNPPPMAIRIRTKFQSLEVFPMECYGDFFQYLKNDYSTLCELLEPSVSVKTKEEVATALVHIMQKQGLATEFVTELVMNDVQKIEDEQLTFRGNSVATKTMEAHMKLLGGQFYLQETLRGAIDLLLLNSDDCEVDPSKVSSQQTLLQHQLTLKKHVDLVWRRIRSSAAYFPAELRLVFGILRDRLRRRKELYYNLLSASIFLRFLCPAILSPSLFKLCQEYPAERVSRNLTLIAKTIQTLANFAQFGGKEHYMEFMNDFIEQEMQSMRDFLSEISSGPPMASARGLLFDDTLIDCPRHLAQLHVLLKDAFPAVSKSQATKTNVERLLQALNSVQFPKVKSVAPQTPPGGPMPVVARDLSTCDDYVMLSALNSTGVKQSSTPISYATHPTSLFSNGFTENNNCSGVSSCDASTSSCEDADLDVNSTSAQNKDVATSTGVALADQGVGEGLEDQVCHLKEILADLNEKLTQAEMKLEAQKRRAEEGEERLRRQKEEKDEQMKSIITRLITVEDELRKEQREMAQVIAAKQQIIDERETKILNLDATNQRLLGALSQLREKYECVSSSSSTQTVVSTNSSEVSPKRVLTETAVQTPSSYKSSSC</sequence>
<evidence type="ECO:0000256" key="2">
    <source>
        <dbReference type="ARBA" id="ARBA00022553"/>
    </source>
</evidence>
<keyword evidence="1" id="KW-0343">GTPase activation</keyword>
<feature type="domain" description="C2" evidence="4">
    <location>
        <begin position="199"/>
        <end position="318"/>
    </location>
</feature>
<dbReference type="PROSITE" id="PS50018">
    <property type="entry name" value="RAS_GTPASE_ACTIV_2"/>
    <property type="match status" value="1"/>
</dbReference>
<dbReference type="SUPFAM" id="SSF48350">
    <property type="entry name" value="GTPase activation domain, GAP"/>
    <property type="match status" value="1"/>
</dbReference>
<dbReference type="InterPro" id="IPR057606">
    <property type="entry name" value="SynGAP1-like_PH"/>
</dbReference>
<reference evidence="7" key="1">
    <citation type="submission" date="2025-08" db="UniProtKB">
        <authorList>
            <consortium name="RefSeq"/>
        </authorList>
    </citation>
    <scope>IDENTIFICATION</scope>
</reference>
<feature type="compositionally biased region" description="Polar residues" evidence="3">
    <location>
        <begin position="45"/>
        <end position="61"/>
    </location>
</feature>
<dbReference type="InterPro" id="IPR035892">
    <property type="entry name" value="C2_domain_sf"/>
</dbReference>
<evidence type="ECO:0000313" key="7">
    <source>
        <dbReference type="RefSeq" id="XP_018494269.1"/>
    </source>
</evidence>
<feature type="region of interest" description="Disordered" evidence="3">
    <location>
        <begin position="805"/>
        <end position="824"/>
    </location>
</feature>
<dbReference type="GeneID" id="100906345"/>
<protein>
    <submittedName>
        <fullName evidence="7">Disabled homolog 2-interacting protein</fullName>
    </submittedName>
</protein>